<dbReference type="InterPro" id="IPR009439">
    <property type="entry name" value="RCC_reductase"/>
</dbReference>
<dbReference type="Proteomes" id="UP000030645">
    <property type="component" value="Unassembled WGS sequence"/>
</dbReference>
<dbReference type="AlphaFoldDB" id="W9QU20"/>
<keyword evidence="2" id="KW-1185">Reference proteome</keyword>
<dbReference type="GO" id="GO:0051743">
    <property type="term" value="F:red chlorophyll catabolite reductase activity"/>
    <property type="evidence" value="ECO:0007669"/>
    <property type="project" value="InterPro"/>
</dbReference>
<protein>
    <recommendedName>
        <fullName evidence="3">Red chlorophyll catabolite reductase</fullName>
    </recommendedName>
</protein>
<reference evidence="2" key="1">
    <citation type="submission" date="2013-01" db="EMBL/GenBank/DDBJ databases">
        <title>Draft Genome Sequence of a Mulberry Tree, Morus notabilis C.K. Schneid.</title>
        <authorList>
            <person name="He N."/>
            <person name="Zhao S."/>
        </authorList>
    </citation>
    <scope>NUCLEOTIDE SEQUENCE</scope>
</reference>
<evidence type="ECO:0008006" key="3">
    <source>
        <dbReference type="Google" id="ProtNLM"/>
    </source>
</evidence>
<dbReference type="EMBL" id="KE344179">
    <property type="protein sequence ID" value="EXB54410.1"/>
    <property type="molecule type" value="Genomic_DNA"/>
</dbReference>
<evidence type="ECO:0000313" key="1">
    <source>
        <dbReference type="EMBL" id="EXB54410.1"/>
    </source>
</evidence>
<dbReference type="GO" id="GO:0015996">
    <property type="term" value="P:chlorophyll catabolic process"/>
    <property type="evidence" value="ECO:0007669"/>
    <property type="project" value="TreeGrafter"/>
</dbReference>
<sequence>MAEGPKKAIRRSTFMEVPYLSDPHRNLMVDLTSTVETRLDSQLLPCTLPENVRYFENQNGTSHATLYLRSGISSSPLEEILTVEICSVLKDLRPLLTSELEKIDFLSGIWIHSELPTGGELNITSLAMYLNSSTDAPNFTMDLILSSPTSLILYLNLLPRKDLVLHPDYLNTFYQDTELETQRQLLDKIPEVRPYFSPSLYVRSLLSPTAIMVRIEAEAAERMEEIIREHVHPVAKEALRIWMDQCACVKREVSQTERDYLRKRDEVVKTNTIEADLASSLLRLFGPETADRVQAAIRAVYFST</sequence>
<dbReference type="STRING" id="981085.W9QU20"/>
<dbReference type="Pfam" id="PF06405">
    <property type="entry name" value="RCC_reductase"/>
    <property type="match status" value="2"/>
</dbReference>
<dbReference type="PANTHER" id="PTHR34685">
    <property type="entry name" value="RED CHLOROPHYLL CATABOLITE REDUCTASE, CHLOROPLASTIC"/>
    <property type="match status" value="1"/>
</dbReference>
<dbReference type="GO" id="GO:0009507">
    <property type="term" value="C:chloroplast"/>
    <property type="evidence" value="ECO:0007669"/>
    <property type="project" value="TreeGrafter"/>
</dbReference>
<accession>W9QU20</accession>
<organism evidence="1 2">
    <name type="scientific">Morus notabilis</name>
    <dbReference type="NCBI Taxonomy" id="981085"/>
    <lineage>
        <taxon>Eukaryota</taxon>
        <taxon>Viridiplantae</taxon>
        <taxon>Streptophyta</taxon>
        <taxon>Embryophyta</taxon>
        <taxon>Tracheophyta</taxon>
        <taxon>Spermatophyta</taxon>
        <taxon>Magnoliopsida</taxon>
        <taxon>eudicotyledons</taxon>
        <taxon>Gunneridae</taxon>
        <taxon>Pentapetalae</taxon>
        <taxon>rosids</taxon>
        <taxon>fabids</taxon>
        <taxon>Rosales</taxon>
        <taxon>Moraceae</taxon>
        <taxon>Moreae</taxon>
        <taxon>Morus</taxon>
    </lineage>
</organism>
<dbReference type="eggNOG" id="ENOG502QSTY">
    <property type="taxonomic scope" value="Eukaryota"/>
</dbReference>
<evidence type="ECO:0000313" key="2">
    <source>
        <dbReference type="Proteomes" id="UP000030645"/>
    </source>
</evidence>
<proteinExistence type="predicted"/>
<dbReference type="Gene3D" id="3.40.1500.20">
    <property type="match status" value="2"/>
</dbReference>
<dbReference type="PANTHER" id="PTHR34685:SF2">
    <property type="entry name" value="RED CHLOROPHYLL CATABOLITE REDUCTASE, CHLOROPLASTIC"/>
    <property type="match status" value="1"/>
</dbReference>
<gene>
    <name evidence="1" type="ORF">L484_011073</name>
</gene>
<name>W9QU20_9ROSA</name>